<organism evidence="1 2">
    <name type="scientific">Microvirga tunisiensis</name>
    <dbReference type="NCBI Taxonomy" id="2108360"/>
    <lineage>
        <taxon>Bacteria</taxon>
        <taxon>Pseudomonadati</taxon>
        <taxon>Pseudomonadota</taxon>
        <taxon>Alphaproteobacteria</taxon>
        <taxon>Hyphomicrobiales</taxon>
        <taxon>Methylobacteriaceae</taxon>
        <taxon>Microvirga</taxon>
    </lineage>
</organism>
<comment type="caution">
    <text evidence="1">The sequence shown here is derived from an EMBL/GenBank/DDBJ whole genome shotgun (WGS) entry which is preliminary data.</text>
</comment>
<keyword evidence="2" id="KW-1185">Reference proteome</keyword>
<dbReference type="RefSeq" id="WP_152713256.1">
    <property type="nucleotide sequence ID" value="NZ_VOSJ01000080.1"/>
</dbReference>
<dbReference type="EMBL" id="VOSK01000073">
    <property type="protein sequence ID" value="MPR27114.1"/>
    <property type="molecule type" value="Genomic_DNA"/>
</dbReference>
<dbReference type="OrthoDB" id="9789782at2"/>
<sequence>MTPAQINGILNTVTGSSAIEEFWITDSAGHAYLTNTGIDFTFSPDPAKQPQASVFWALLDGRDKIVVQEIRKRELDDRVFKYVGVAGVDKPRIVQVGVSEKNLLCK</sequence>
<name>A0A5N7MLV1_9HYPH</name>
<proteinExistence type="predicted"/>
<protein>
    <submittedName>
        <fullName evidence="1">Uncharacterized protein</fullName>
    </submittedName>
</protein>
<evidence type="ECO:0000313" key="1">
    <source>
        <dbReference type="EMBL" id="MPR27114.1"/>
    </source>
</evidence>
<evidence type="ECO:0000313" key="2">
    <source>
        <dbReference type="Proteomes" id="UP000403266"/>
    </source>
</evidence>
<dbReference type="Proteomes" id="UP000403266">
    <property type="component" value="Unassembled WGS sequence"/>
</dbReference>
<accession>A0A5N7MLV1</accession>
<gene>
    <name evidence="1" type="ORF">FS320_18305</name>
</gene>
<dbReference type="AlphaFoldDB" id="A0A5N7MLV1"/>
<reference evidence="1 2" key="1">
    <citation type="journal article" date="2019" name="Syst. Appl. Microbiol.">
        <title>Microvirga tunisiensis sp. nov., a root nodule symbiotic bacterium isolated from Lupinus micranthus and L. luteus grown in Northern Tunisia.</title>
        <authorList>
            <person name="Msaddak A."/>
            <person name="Rejili M."/>
            <person name="Duran D."/>
            <person name="Mars M."/>
            <person name="Palacios J.M."/>
            <person name="Ruiz-Argueso T."/>
            <person name="Rey L."/>
            <person name="Imperial J."/>
        </authorList>
    </citation>
    <scope>NUCLEOTIDE SEQUENCE [LARGE SCALE GENOMIC DNA]</scope>
    <source>
        <strain evidence="1 2">Lmie10</strain>
    </source>
</reference>